<protein>
    <submittedName>
        <fullName evidence="2">Uncharacterized protein</fullName>
    </submittedName>
</protein>
<comment type="caution">
    <text evidence="2">The sequence shown here is derived from an EMBL/GenBank/DDBJ whole genome shotgun (WGS) entry which is preliminary data.</text>
</comment>
<evidence type="ECO:0000313" key="3">
    <source>
        <dbReference type="Proteomes" id="UP001595758"/>
    </source>
</evidence>
<evidence type="ECO:0000313" key="2">
    <source>
        <dbReference type="EMBL" id="MFC3909132.1"/>
    </source>
</evidence>
<organism evidence="2 3">
    <name type="scientific">Legionella dresdenensis</name>
    <dbReference type="NCBI Taxonomy" id="450200"/>
    <lineage>
        <taxon>Bacteria</taxon>
        <taxon>Pseudomonadati</taxon>
        <taxon>Pseudomonadota</taxon>
        <taxon>Gammaproteobacteria</taxon>
        <taxon>Legionellales</taxon>
        <taxon>Legionellaceae</taxon>
        <taxon>Legionella</taxon>
    </lineage>
</organism>
<keyword evidence="3" id="KW-1185">Reference proteome</keyword>
<gene>
    <name evidence="2" type="ORF">ACFORL_08595</name>
</gene>
<feature type="signal peptide" evidence="1">
    <location>
        <begin position="1"/>
        <end position="19"/>
    </location>
</feature>
<dbReference type="Proteomes" id="UP001595758">
    <property type="component" value="Unassembled WGS sequence"/>
</dbReference>
<evidence type="ECO:0000256" key="1">
    <source>
        <dbReference type="SAM" id="SignalP"/>
    </source>
</evidence>
<reference evidence="3" key="1">
    <citation type="journal article" date="2019" name="Int. J. Syst. Evol. Microbiol.">
        <title>The Global Catalogue of Microorganisms (GCM) 10K type strain sequencing project: providing services to taxonomists for standard genome sequencing and annotation.</title>
        <authorList>
            <consortium name="The Broad Institute Genomics Platform"/>
            <consortium name="The Broad Institute Genome Sequencing Center for Infectious Disease"/>
            <person name="Wu L."/>
            <person name="Ma J."/>
        </authorList>
    </citation>
    <scope>NUCLEOTIDE SEQUENCE [LARGE SCALE GENOMIC DNA]</scope>
    <source>
        <strain evidence="3">CCUG 59858</strain>
    </source>
</reference>
<sequence length="185" mass="20473">MSYRYLLFFIFFFISASYAGVAKDAIVCNQEYALCTSAPCIPDPRHPDYAICSCDVEQGDSVGYKKCGKRAPRQAAFKVKKVISTFSFKQFNHKKSLTCPRGKPWTDCVDAPCTVDPMNAKKAICSCKIKHEQTFVTFGGNCDLSTCSTGFWSGSMLSSSAALRKALLEKLNITENPWTKIACPL</sequence>
<feature type="chain" id="PRO_5045101889" evidence="1">
    <location>
        <begin position="20"/>
        <end position="185"/>
    </location>
</feature>
<accession>A0ABV8CGA6</accession>
<dbReference type="EMBL" id="JBHSAB010000020">
    <property type="protein sequence ID" value="MFC3909132.1"/>
    <property type="molecule type" value="Genomic_DNA"/>
</dbReference>
<keyword evidence="1" id="KW-0732">Signal</keyword>
<name>A0ABV8CGA6_9GAMM</name>
<proteinExistence type="predicted"/>